<dbReference type="Gene3D" id="1.10.3720.10">
    <property type="entry name" value="MetI-like"/>
    <property type="match status" value="1"/>
</dbReference>
<feature type="transmembrane region" description="Helical" evidence="7">
    <location>
        <begin position="9"/>
        <end position="31"/>
    </location>
</feature>
<keyword evidence="3" id="KW-1003">Cell membrane</keyword>
<name>A0AA43RKS6_9LACT</name>
<comment type="similarity">
    <text evidence="7">Belongs to the binding-protein-dependent transport system permease family.</text>
</comment>
<protein>
    <submittedName>
        <fullName evidence="9">Carbohydrate ABC transporter permease</fullName>
    </submittedName>
</protein>
<dbReference type="CDD" id="cd06261">
    <property type="entry name" value="TM_PBP2"/>
    <property type="match status" value="1"/>
</dbReference>
<evidence type="ECO:0000256" key="6">
    <source>
        <dbReference type="ARBA" id="ARBA00023136"/>
    </source>
</evidence>
<evidence type="ECO:0000256" key="5">
    <source>
        <dbReference type="ARBA" id="ARBA00022989"/>
    </source>
</evidence>
<sequence length="281" mass="31333">MGKFKTKRVIYVLAVIVFVFFTLGPIVWAFIISVTPESEQLASTTNLLPSYLYFGNYQELFDQTSSAHKTVFQGILNSLKAAGLTILIGVPLSFITAYAFYRFRFTGRRFLISSLMVTMIIPVFATIVPIYAIFANNGLLDDLKWVAVIYVTAFLPLNTWIMINYFQSLPKELFEAAQVEGANEGRIFIDIVLPLAWPIILTSTLLMFLSSWSQYQIPLILTSSQNTKVVTLVLADFMGRDSINYGMIAASGIITILPPSIIAIIFRKYLISGLSQGSTKG</sequence>
<feature type="transmembrane region" description="Helical" evidence="7">
    <location>
        <begin position="243"/>
        <end position="266"/>
    </location>
</feature>
<proteinExistence type="inferred from homology"/>
<feature type="transmembrane region" description="Helical" evidence="7">
    <location>
        <begin position="81"/>
        <end position="101"/>
    </location>
</feature>
<dbReference type="InterPro" id="IPR000515">
    <property type="entry name" value="MetI-like"/>
</dbReference>
<feature type="transmembrane region" description="Helical" evidence="7">
    <location>
        <begin position="145"/>
        <end position="166"/>
    </location>
</feature>
<keyword evidence="4 7" id="KW-0812">Transmembrane</keyword>
<comment type="subcellular location">
    <subcellularLocation>
        <location evidence="1 7">Cell membrane</location>
        <topology evidence="1 7">Multi-pass membrane protein</topology>
    </subcellularLocation>
</comment>
<feature type="domain" description="ABC transmembrane type-1" evidence="8">
    <location>
        <begin position="75"/>
        <end position="266"/>
    </location>
</feature>
<dbReference type="PANTHER" id="PTHR43744">
    <property type="entry name" value="ABC TRANSPORTER PERMEASE PROTEIN MG189-RELATED-RELATED"/>
    <property type="match status" value="1"/>
</dbReference>
<dbReference type="Proteomes" id="UP001171751">
    <property type="component" value="Unassembled WGS sequence"/>
</dbReference>
<dbReference type="PANTHER" id="PTHR43744:SF8">
    <property type="entry name" value="SN-GLYCEROL-3-PHOSPHATE TRANSPORT SYSTEM PERMEASE PROTEIN UGPE"/>
    <property type="match status" value="1"/>
</dbReference>
<dbReference type="Pfam" id="PF00528">
    <property type="entry name" value="BPD_transp_1"/>
    <property type="match status" value="1"/>
</dbReference>
<gene>
    <name evidence="9" type="ORF">Q4F26_01295</name>
</gene>
<evidence type="ECO:0000259" key="8">
    <source>
        <dbReference type="PROSITE" id="PS50928"/>
    </source>
</evidence>
<keyword evidence="2 7" id="KW-0813">Transport</keyword>
<evidence type="ECO:0000256" key="7">
    <source>
        <dbReference type="RuleBase" id="RU363032"/>
    </source>
</evidence>
<dbReference type="EMBL" id="JAUNQW010000003">
    <property type="protein sequence ID" value="MDO5456957.1"/>
    <property type="molecule type" value="Genomic_DNA"/>
</dbReference>
<keyword evidence="5 7" id="KW-1133">Transmembrane helix</keyword>
<feature type="transmembrane region" description="Helical" evidence="7">
    <location>
        <begin position="187"/>
        <end position="209"/>
    </location>
</feature>
<dbReference type="PROSITE" id="PS50928">
    <property type="entry name" value="ABC_TM1"/>
    <property type="match status" value="1"/>
</dbReference>
<dbReference type="GO" id="GO:0005886">
    <property type="term" value="C:plasma membrane"/>
    <property type="evidence" value="ECO:0007669"/>
    <property type="project" value="UniProtKB-SubCell"/>
</dbReference>
<keyword evidence="6 7" id="KW-0472">Membrane</keyword>
<organism evidence="9 10">
    <name type="scientific">Atopococcus tabaci</name>
    <dbReference type="NCBI Taxonomy" id="269774"/>
    <lineage>
        <taxon>Bacteria</taxon>
        <taxon>Bacillati</taxon>
        <taxon>Bacillota</taxon>
        <taxon>Bacilli</taxon>
        <taxon>Lactobacillales</taxon>
        <taxon>Carnobacteriaceae</taxon>
        <taxon>Atopococcus</taxon>
    </lineage>
</organism>
<evidence type="ECO:0000313" key="10">
    <source>
        <dbReference type="Proteomes" id="UP001171751"/>
    </source>
</evidence>
<feature type="transmembrane region" description="Helical" evidence="7">
    <location>
        <begin position="110"/>
        <end position="133"/>
    </location>
</feature>
<dbReference type="SUPFAM" id="SSF161098">
    <property type="entry name" value="MetI-like"/>
    <property type="match status" value="1"/>
</dbReference>
<dbReference type="AlphaFoldDB" id="A0AA43RKS6"/>
<accession>A0AA43RKS6</accession>
<evidence type="ECO:0000256" key="3">
    <source>
        <dbReference type="ARBA" id="ARBA00022475"/>
    </source>
</evidence>
<evidence type="ECO:0000256" key="4">
    <source>
        <dbReference type="ARBA" id="ARBA00022692"/>
    </source>
</evidence>
<evidence type="ECO:0000313" key="9">
    <source>
        <dbReference type="EMBL" id="MDO5456957.1"/>
    </source>
</evidence>
<dbReference type="InterPro" id="IPR035906">
    <property type="entry name" value="MetI-like_sf"/>
</dbReference>
<comment type="caution">
    <text evidence="9">The sequence shown here is derived from an EMBL/GenBank/DDBJ whole genome shotgun (WGS) entry which is preliminary data.</text>
</comment>
<evidence type="ECO:0000256" key="2">
    <source>
        <dbReference type="ARBA" id="ARBA00022448"/>
    </source>
</evidence>
<dbReference type="GO" id="GO:0055085">
    <property type="term" value="P:transmembrane transport"/>
    <property type="evidence" value="ECO:0007669"/>
    <property type="project" value="InterPro"/>
</dbReference>
<reference evidence="9" key="1">
    <citation type="submission" date="2023-07" db="EMBL/GenBank/DDBJ databases">
        <title>Between Cages and Wild: Unraveling the Impact of Captivity on Animal Microbiomes and Antimicrobial Resistance.</title>
        <authorList>
            <person name="Schmartz G.P."/>
            <person name="Rehner J."/>
            <person name="Schuff M.J."/>
            <person name="Becker S.L."/>
            <person name="Kravczyk M."/>
            <person name="Gurevich A."/>
            <person name="Francke R."/>
            <person name="Mueller R."/>
            <person name="Keller V."/>
            <person name="Keller A."/>
        </authorList>
    </citation>
    <scope>NUCLEOTIDE SEQUENCE</scope>
    <source>
        <strain evidence="9">S39M_St_73</strain>
    </source>
</reference>
<keyword evidence="10" id="KW-1185">Reference proteome</keyword>
<evidence type="ECO:0000256" key="1">
    <source>
        <dbReference type="ARBA" id="ARBA00004651"/>
    </source>
</evidence>